<dbReference type="PRINTS" id="PR00260">
    <property type="entry name" value="CHEMTRNSDUCR"/>
</dbReference>
<keyword evidence="7" id="KW-1133">Transmembrane helix</keyword>
<dbReference type="Pfam" id="PF00672">
    <property type="entry name" value="HAMP"/>
    <property type="match status" value="1"/>
</dbReference>
<keyword evidence="5" id="KW-0175">Coiled coil</keyword>
<dbReference type="eggNOG" id="COG0840">
    <property type="taxonomic scope" value="Bacteria"/>
</dbReference>
<feature type="transmembrane region" description="Helical" evidence="7">
    <location>
        <begin position="12"/>
        <end position="32"/>
    </location>
</feature>
<dbReference type="KEGG" id="dgg:DGI_0422"/>
<dbReference type="InterPro" id="IPR024478">
    <property type="entry name" value="HlyB_4HB_MCP"/>
</dbReference>
<feature type="transmembrane region" description="Helical" evidence="7">
    <location>
        <begin position="312"/>
        <end position="334"/>
    </location>
</feature>
<evidence type="ECO:0000256" key="2">
    <source>
        <dbReference type="ARBA" id="ARBA00022500"/>
    </source>
</evidence>
<keyword evidence="7" id="KW-0472">Membrane</keyword>
<dbReference type="CDD" id="cd06225">
    <property type="entry name" value="HAMP"/>
    <property type="match status" value="1"/>
</dbReference>
<dbReference type="GO" id="GO:0006935">
    <property type="term" value="P:chemotaxis"/>
    <property type="evidence" value="ECO:0007669"/>
    <property type="project" value="UniProtKB-KW"/>
</dbReference>
<evidence type="ECO:0000259" key="9">
    <source>
        <dbReference type="PROSITE" id="PS50885"/>
    </source>
</evidence>
<dbReference type="PROSITE" id="PS50111">
    <property type="entry name" value="CHEMOTAXIS_TRANSDUC_2"/>
    <property type="match status" value="1"/>
</dbReference>
<dbReference type="PROSITE" id="PS51257">
    <property type="entry name" value="PROKAR_LIPOPROTEIN"/>
    <property type="match status" value="1"/>
</dbReference>
<comment type="subcellular location">
    <subcellularLocation>
        <location evidence="1">Membrane</location>
    </subcellularLocation>
</comment>
<feature type="compositionally biased region" description="Polar residues" evidence="6">
    <location>
        <begin position="652"/>
        <end position="663"/>
    </location>
</feature>
<feature type="coiled-coil region" evidence="5">
    <location>
        <begin position="579"/>
        <end position="606"/>
    </location>
</feature>
<dbReference type="PANTHER" id="PTHR43531:SF11">
    <property type="entry name" value="METHYL-ACCEPTING CHEMOTAXIS PROTEIN 3"/>
    <property type="match status" value="1"/>
</dbReference>
<dbReference type="PROSITE" id="PS50885">
    <property type="entry name" value="HAMP"/>
    <property type="match status" value="1"/>
</dbReference>
<dbReference type="Pfam" id="PF00015">
    <property type="entry name" value="MCPsignal"/>
    <property type="match status" value="1"/>
</dbReference>
<reference evidence="11" key="2">
    <citation type="submission" date="2013-07" db="EMBL/GenBank/DDBJ databases">
        <authorList>
            <person name="Morais-Silva F.O."/>
            <person name="Rezende A.M."/>
            <person name="Pimentel C."/>
            <person name="Resende D.M."/>
            <person name="Santos C.I."/>
            <person name="Clemente C."/>
            <person name="de Oliveira L.M."/>
            <person name="da Silva S.M."/>
            <person name="Costa D.A."/>
            <person name="Varela-Raposo A."/>
            <person name="Horacio E.C.A."/>
            <person name="Matos M."/>
            <person name="Flores O."/>
            <person name="Ruiz J.C."/>
            <person name="Rodrigues-Pousada C."/>
        </authorList>
    </citation>
    <scope>NUCLEOTIDE SEQUENCE [LARGE SCALE GENOMIC DNA]</scope>
    <source>
        <strain evidence="11">ATCC 19364 / DSM 1382 / NCIMB 9332 / VKM B-1759</strain>
    </source>
</reference>
<proteinExistence type="inferred from homology"/>
<evidence type="ECO:0000256" key="6">
    <source>
        <dbReference type="SAM" id="MobiDB-lite"/>
    </source>
</evidence>
<evidence type="ECO:0000259" key="8">
    <source>
        <dbReference type="PROSITE" id="PS50111"/>
    </source>
</evidence>
<dbReference type="Pfam" id="PF12729">
    <property type="entry name" value="4HB_MCP_1"/>
    <property type="match status" value="1"/>
</dbReference>
<feature type="domain" description="Methyl-accepting transducer" evidence="8">
    <location>
        <begin position="393"/>
        <end position="608"/>
    </location>
</feature>
<dbReference type="FunFam" id="1.10.287.950:FF:000001">
    <property type="entry name" value="Methyl-accepting chemotaxis sensory transducer"/>
    <property type="match status" value="1"/>
</dbReference>
<evidence type="ECO:0000256" key="5">
    <source>
        <dbReference type="SAM" id="Coils"/>
    </source>
</evidence>
<dbReference type="GO" id="GO:0005886">
    <property type="term" value="C:plasma membrane"/>
    <property type="evidence" value="ECO:0007669"/>
    <property type="project" value="TreeGrafter"/>
</dbReference>
<keyword evidence="4" id="KW-0807">Transducer</keyword>
<evidence type="ECO:0000256" key="7">
    <source>
        <dbReference type="SAM" id="Phobius"/>
    </source>
</evidence>
<dbReference type="CDD" id="cd11386">
    <property type="entry name" value="MCP_signal"/>
    <property type="match status" value="1"/>
</dbReference>
<dbReference type="GO" id="GO:0007165">
    <property type="term" value="P:signal transduction"/>
    <property type="evidence" value="ECO:0007669"/>
    <property type="project" value="UniProtKB-KW"/>
</dbReference>
<dbReference type="Proteomes" id="UP000016587">
    <property type="component" value="Chromosome"/>
</dbReference>
<keyword evidence="7" id="KW-0812">Transmembrane</keyword>
<evidence type="ECO:0000313" key="11">
    <source>
        <dbReference type="Proteomes" id="UP000016587"/>
    </source>
</evidence>
<accession>T2G831</accession>
<keyword evidence="11" id="KW-1185">Reference proteome</keyword>
<comment type="similarity">
    <text evidence="3">Belongs to the methyl-accepting chemotaxis (MCP) protein family.</text>
</comment>
<gene>
    <name evidence="10" type="ORF">DGI_0422</name>
</gene>
<dbReference type="GO" id="GO:0004888">
    <property type="term" value="F:transmembrane signaling receptor activity"/>
    <property type="evidence" value="ECO:0007669"/>
    <property type="project" value="InterPro"/>
</dbReference>
<dbReference type="PATRIC" id="fig|1121448.10.peg.421"/>
<dbReference type="Gene3D" id="1.10.287.950">
    <property type="entry name" value="Methyl-accepting chemotaxis protein"/>
    <property type="match status" value="1"/>
</dbReference>
<dbReference type="AlphaFoldDB" id="T2G831"/>
<feature type="region of interest" description="Disordered" evidence="6">
    <location>
        <begin position="641"/>
        <end position="671"/>
    </location>
</feature>
<protein>
    <submittedName>
        <fullName evidence="10">Putative methyl-accepting chemotaxis protein</fullName>
    </submittedName>
</protein>
<dbReference type="OrthoDB" id="5415757at2"/>
<dbReference type="SMART" id="SM00304">
    <property type="entry name" value="HAMP"/>
    <property type="match status" value="1"/>
</dbReference>
<keyword evidence="2" id="KW-0145">Chemotaxis</keyword>
<evidence type="ECO:0000256" key="1">
    <source>
        <dbReference type="ARBA" id="ARBA00004370"/>
    </source>
</evidence>
<evidence type="ECO:0000313" key="10">
    <source>
        <dbReference type="EMBL" id="AGW12339.1"/>
    </source>
</evidence>
<dbReference type="RefSeq" id="WP_021758966.1">
    <property type="nucleotide sequence ID" value="NC_022444.1"/>
</dbReference>
<sequence length="683" mass="73298">MKNLKLAYKIGIGFGLLIVISCALGGVAIWNMQGVEDQSTTLSNEFIPEVGLAGRIERDTAALMYAMRGYGFSEEDAFWQQATAALTDLKEALRNTKAHAEHYPRLVKLKEQLPQAEKATAEYELLMTKTRDNIQAMAKMRAAMEAAAADFMQNLSPFLRDQHEALKSELTSMAGSSATLERQQKILWLEDINNRAFTARLLNIKAMAWRDASLADDSLKALQAIDPILDQLKTVTRQQANLEQIANCRKASAAYAKAVEGFLVEWKLLQQLNADRTRVGGDATAAAQAIATAGMEATTTVSNEAVASMASAIRVLFVGLSAAIIIGVFLAWVITRMITRPVAQGVTFAEAMAQGDFTRTLNIDQKDEVGALAKALNEMVARLREVVGEVQSASDNVASGSEELSASAQNMSQGATEQAASVEEISSSMEEMSANIRQNAENAVETERIALKAAKDAQSGGEAVGKTVSAMKQIAEKISIIEEIARQTNLLALNAAIEAARAGEHGKGFAVVAAEVRKLAERSGAAANEISDLSSTSVEIAEKAGQMLTVIVPDIQRTAELVQEIAAASNEQNSGSDQINKAIQQLDQVVQQNASASEEMASTSEELSSQAQQLQATMSFFRVDSTGGTVRRTAAVVRKPLPAAKPKAAIQGRTQRPAPNTAASGGVRLELKDDLADDEFERY</sequence>
<evidence type="ECO:0000256" key="3">
    <source>
        <dbReference type="ARBA" id="ARBA00029447"/>
    </source>
</evidence>
<reference evidence="10 11" key="1">
    <citation type="journal article" date="2013" name="J. Bacteriol.">
        <title>Roles of HynAB and Ech, the only two hydrogenases found in the model sulfate reducer Desulfovibrio gigas.</title>
        <authorList>
            <person name="Morais-Silva F.O."/>
            <person name="Santos C.I."/>
            <person name="Rodrigues R."/>
            <person name="Pereira I.A."/>
            <person name="Rodrigues-Pousada C."/>
        </authorList>
    </citation>
    <scope>NUCLEOTIDE SEQUENCE [LARGE SCALE GENOMIC DNA]</scope>
    <source>
        <strain evidence="11">ATCC 19364 / DSM 1382 / NCIMB 9332 / VKM B-1759</strain>
    </source>
</reference>
<organism evidence="10 11">
    <name type="scientific">Megalodesulfovibrio gigas (strain ATCC 19364 / DSM 1382 / NCIMB 9332 / VKM B-1759)</name>
    <name type="common">Desulfovibrio gigas</name>
    <dbReference type="NCBI Taxonomy" id="1121448"/>
    <lineage>
        <taxon>Bacteria</taxon>
        <taxon>Pseudomonadati</taxon>
        <taxon>Thermodesulfobacteriota</taxon>
        <taxon>Desulfovibrionia</taxon>
        <taxon>Desulfovibrionales</taxon>
        <taxon>Desulfovibrionaceae</taxon>
        <taxon>Megalodesulfovibrio</taxon>
    </lineage>
</organism>
<dbReference type="HOGENOM" id="CLU_000445_107_16_7"/>
<dbReference type="InterPro" id="IPR004089">
    <property type="entry name" value="MCPsignal_dom"/>
</dbReference>
<evidence type="ECO:0000256" key="4">
    <source>
        <dbReference type="PROSITE-ProRule" id="PRU00284"/>
    </source>
</evidence>
<dbReference type="PANTHER" id="PTHR43531">
    <property type="entry name" value="PROTEIN ICFG"/>
    <property type="match status" value="1"/>
</dbReference>
<dbReference type="SUPFAM" id="SSF58104">
    <property type="entry name" value="Methyl-accepting chemotaxis protein (MCP) signaling domain"/>
    <property type="match status" value="1"/>
</dbReference>
<name>T2G831_MEGG1</name>
<dbReference type="InterPro" id="IPR003660">
    <property type="entry name" value="HAMP_dom"/>
</dbReference>
<feature type="domain" description="HAMP" evidence="9">
    <location>
        <begin position="336"/>
        <end position="388"/>
    </location>
</feature>
<dbReference type="STRING" id="1121448.DGI_0422"/>
<dbReference type="SMART" id="SM00283">
    <property type="entry name" value="MA"/>
    <property type="match status" value="1"/>
</dbReference>
<dbReference type="InterPro" id="IPR004090">
    <property type="entry name" value="Chemotax_Me-accpt_rcpt"/>
</dbReference>
<dbReference type="InterPro" id="IPR051310">
    <property type="entry name" value="MCP_chemotaxis"/>
</dbReference>
<dbReference type="EMBL" id="CP006585">
    <property type="protein sequence ID" value="AGW12339.1"/>
    <property type="molecule type" value="Genomic_DNA"/>
</dbReference>